<dbReference type="PANTHER" id="PTHR10241:SF29">
    <property type="entry name" value="LETHAL(2) GIANT LARVAE PROTEIN"/>
    <property type="match status" value="1"/>
</dbReference>
<evidence type="ECO:0000313" key="13">
    <source>
        <dbReference type="EMBL" id="KAK3586018.1"/>
    </source>
</evidence>
<dbReference type="SMART" id="SM00320">
    <property type="entry name" value="WD40"/>
    <property type="match status" value="6"/>
</dbReference>
<feature type="compositionally biased region" description="Basic residues" evidence="10">
    <location>
        <begin position="600"/>
        <end position="611"/>
    </location>
</feature>
<organism evidence="13 14">
    <name type="scientific">Potamilus streckersoni</name>
    <dbReference type="NCBI Taxonomy" id="2493646"/>
    <lineage>
        <taxon>Eukaryota</taxon>
        <taxon>Metazoa</taxon>
        <taxon>Spiralia</taxon>
        <taxon>Lophotrochozoa</taxon>
        <taxon>Mollusca</taxon>
        <taxon>Bivalvia</taxon>
        <taxon>Autobranchia</taxon>
        <taxon>Heteroconchia</taxon>
        <taxon>Palaeoheterodonta</taxon>
        <taxon>Unionida</taxon>
        <taxon>Unionoidea</taxon>
        <taxon>Unionidae</taxon>
        <taxon>Ambleminae</taxon>
        <taxon>Lampsilini</taxon>
        <taxon>Potamilus</taxon>
    </lineage>
</organism>
<dbReference type="EMBL" id="JAEAOA010001951">
    <property type="protein sequence ID" value="KAK3586018.1"/>
    <property type="molecule type" value="Genomic_DNA"/>
</dbReference>
<dbReference type="Gene3D" id="2.130.10.10">
    <property type="entry name" value="YVTN repeat-like/Quinoprotein amine dehydrogenase"/>
    <property type="match status" value="2"/>
</dbReference>
<evidence type="ECO:0000259" key="11">
    <source>
        <dbReference type="Pfam" id="PF08366"/>
    </source>
</evidence>
<dbReference type="InterPro" id="IPR000664">
    <property type="entry name" value="Lethal2_giant"/>
</dbReference>
<dbReference type="GO" id="GO:0030864">
    <property type="term" value="C:cortical actin cytoskeleton"/>
    <property type="evidence" value="ECO:0007669"/>
    <property type="project" value="TreeGrafter"/>
</dbReference>
<feature type="domain" description="Lethal giant larvae homologue 2" evidence="11">
    <location>
        <begin position="211"/>
        <end position="315"/>
    </location>
</feature>
<proteinExistence type="inferred from homology"/>
<evidence type="ECO:0000256" key="7">
    <source>
        <dbReference type="ARBA" id="ARBA00022574"/>
    </source>
</evidence>
<dbReference type="GO" id="GO:0051294">
    <property type="term" value="P:establishment of spindle orientation"/>
    <property type="evidence" value="ECO:0007669"/>
    <property type="project" value="TreeGrafter"/>
</dbReference>
<feature type="compositionally biased region" description="Basic and acidic residues" evidence="10">
    <location>
        <begin position="647"/>
        <end position="660"/>
    </location>
</feature>
<feature type="compositionally biased region" description="Basic and acidic residues" evidence="10">
    <location>
        <begin position="895"/>
        <end position="912"/>
    </location>
</feature>
<keyword evidence="9" id="KW-0472">Membrane</keyword>
<comment type="subcellular location">
    <subcellularLocation>
        <location evidence="2">Cytoplasm</location>
    </subcellularLocation>
    <subcellularLocation>
        <location evidence="1">Endomembrane system</location>
    </subcellularLocation>
</comment>
<dbReference type="GO" id="GO:0030866">
    <property type="term" value="P:cortical actin cytoskeleton organization"/>
    <property type="evidence" value="ECO:0007669"/>
    <property type="project" value="TreeGrafter"/>
</dbReference>
<evidence type="ECO:0000259" key="12">
    <source>
        <dbReference type="Pfam" id="PF08596"/>
    </source>
</evidence>
<feature type="domain" description="Lethal giant larvae (Lgl)-like C-terminal" evidence="12">
    <location>
        <begin position="689"/>
        <end position="883"/>
    </location>
</feature>
<evidence type="ECO:0000256" key="3">
    <source>
        <dbReference type="ARBA" id="ARBA00008070"/>
    </source>
</evidence>
<dbReference type="InterPro" id="IPR015943">
    <property type="entry name" value="WD40/YVTN_repeat-like_dom_sf"/>
</dbReference>
<evidence type="ECO:0000256" key="8">
    <source>
        <dbReference type="ARBA" id="ARBA00022737"/>
    </source>
</evidence>
<dbReference type="InterPro" id="IPR001680">
    <property type="entry name" value="WD40_rpt"/>
</dbReference>
<dbReference type="GO" id="GO:0032878">
    <property type="term" value="P:regulation of establishment or maintenance of cell polarity"/>
    <property type="evidence" value="ECO:0007669"/>
    <property type="project" value="TreeGrafter"/>
</dbReference>
<dbReference type="PRINTS" id="PR00962">
    <property type="entry name" value="LETHAL2GIANT"/>
</dbReference>
<keyword evidence="6" id="KW-0597">Phosphoprotein</keyword>
<evidence type="ECO:0000256" key="4">
    <source>
        <dbReference type="ARBA" id="ARBA00022483"/>
    </source>
</evidence>
<evidence type="ECO:0000256" key="2">
    <source>
        <dbReference type="ARBA" id="ARBA00004496"/>
    </source>
</evidence>
<dbReference type="InterPro" id="IPR036322">
    <property type="entry name" value="WD40_repeat_dom_sf"/>
</dbReference>
<evidence type="ECO:0000313" key="14">
    <source>
        <dbReference type="Proteomes" id="UP001195483"/>
    </source>
</evidence>
<comment type="caution">
    <text evidence="13">The sequence shown here is derived from an EMBL/GenBank/DDBJ whole genome shotgun (WGS) entry which is preliminary data.</text>
</comment>
<dbReference type="GO" id="GO:0006887">
    <property type="term" value="P:exocytosis"/>
    <property type="evidence" value="ECO:0007669"/>
    <property type="project" value="UniProtKB-KW"/>
</dbReference>
<evidence type="ECO:0000256" key="1">
    <source>
        <dbReference type="ARBA" id="ARBA00004308"/>
    </source>
</evidence>
<dbReference type="GO" id="GO:0019905">
    <property type="term" value="F:syntaxin binding"/>
    <property type="evidence" value="ECO:0007669"/>
    <property type="project" value="TreeGrafter"/>
</dbReference>
<dbReference type="GO" id="GO:0005886">
    <property type="term" value="C:plasma membrane"/>
    <property type="evidence" value="ECO:0007669"/>
    <property type="project" value="TreeGrafter"/>
</dbReference>
<dbReference type="GO" id="GO:0008593">
    <property type="term" value="P:regulation of Notch signaling pathway"/>
    <property type="evidence" value="ECO:0007669"/>
    <property type="project" value="TreeGrafter"/>
</dbReference>
<reference evidence="13" key="1">
    <citation type="journal article" date="2021" name="Genome Biol. Evol.">
        <title>A High-Quality Reference Genome for a Parasitic Bivalve with Doubly Uniparental Inheritance (Bivalvia: Unionida).</title>
        <authorList>
            <person name="Smith C.H."/>
        </authorList>
    </citation>
    <scope>NUCLEOTIDE SEQUENCE</scope>
    <source>
        <strain evidence="13">CHS0354</strain>
    </source>
</reference>
<feature type="region of interest" description="Disordered" evidence="10">
    <location>
        <begin position="895"/>
        <end position="924"/>
    </location>
</feature>
<dbReference type="SUPFAM" id="SSF50978">
    <property type="entry name" value="WD40 repeat-like"/>
    <property type="match status" value="2"/>
</dbReference>
<gene>
    <name evidence="13" type="ORF">CHS0354_033140</name>
</gene>
<dbReference type="InterPro" id="IPR013577">
    <property type="entry name" value="LLGL2"/>
</dbReference>
<evidence type="ECO:0000256" key="6">
    <source>
        <dbReference type="ARBA" id="ARBA00022553"/>
    </source>
</evidence>
<evidence type="ECO:0000256" key="9">
    <source>
        <dbReference type="ARBA" id="ARBA00023136"/>
    </source>
</evidence>
<feature type="region of interest" description="Disordered" evidence="10">
    <location>
        <begin position="573"/>
        <end position="660"/>
    </location>
</feature>
<evidence type="ECO:0000256" key="5">
    <source>
        <dbReference type="ARBA" id="ARBA00022490"/>
    </source>
</evidence>
<feature type="compositionally biased region" description="Low complexity" evidence="10">
    <location>
        <begin position="628"/>
        <end position="646"/>
    </location>
</feature>
<dbReference type="AlphaFoldDB" id="A0AAE0VPP9"/>
<comment type="similarity">
    <text evidence="3">Belongs to the WD repeat L(2)GL family.</text>
</comment>
<evidence type="ECO:0008006" key="15">
    <source>
        <dbReference type="Google" id="ProtNLM"/>
    </source>
</evidence>
<dbReference type="GO" id="GO:0006893">
    <property type="term" value="P:Golgi to plasma membrane transport"/>
    <property type="evidence" value="ECO:0007669"/>
    <property type="project" value="TreeGrafter"/>
</dbReference>
<keyword evidence="7" id="KW-0853">WD repeat</keyword>
<dbReference type="Pfam" id="PF08366">
    <property type="entry name" value="LLGL"/>
    <property type="match status" value="1"/>
</dbReference>
<dbReference type="Pfam" id="PF08596">
    <property type="entry name" value="Lgl_C"/>
    <property type="match status" value="1"/>
</dbReference>
<dbReference type="PANTHER" id="PTHR10241">
    <property type="entry name" value="LETHAL 2 GIANT LARVAE PROTEIN"/>
    <property type="match status" value="1"/>
</dbReference>
<reference evidence="13" key="2">
    <citation type="journal article" date="2021" name="Genome Biol. Evol.">
        <title>Developing a high-quality reference genome for a parasitic bivalve with doubly uniparental inheritance (Bivalvia: Unionida).</title>
        <authorList>
            <person name="Smith C.H."/>
        </authorList>
    </citation>
    <scope>NUCLEOTIDE SEQUENCE</scope>
    <source>
        <strain evidence="13">CHS0354</strain>
        <tissue evidence="13">Mantle</tissue>
    </source>
</reference>
<dbReference type="Proteomes" id="UP001195483">
    <property type="component" value="Unassembled WGS sequence"/>
</dbReference>
<dbReference type="GO" id="GO:0045159">
    <property type="term" value="F:myosin II binding"/>
    <property type="evidence" value="ECO:0007669"/>
    <property type="project" value="TreeGrafter"/>
</dbReference>
<dbReference type="GO" id="GO:0012505">
    <property type="term" value="C:endomembrane system"/>
    <property type="evidence" value="ECO:0007669"/>
    <property type="project" value="UniProtKB-SubCell"/>
</dbReference>
<accession>A0AAE0VPP9</accession>
<dbReference type="InterPro" id="IPR013905">
    <property type="entry name" value="Lgl_C_dom"/>
</dbReference>
<name>A0AAE0VPP9_9BIVA</name>
<feature type="compositionally biased region" description="Basic and acidic residues" evidence="10">
    <location>
        <begin position="612"/>
        <end position="627"/>
    </location>
</feature>
<keyword evidence="14" id="KW-1185">Reference proteome</keyword>
<keyword evidence="8" id="KW-0677">Repeat</keyword>
<sequence length="1063" mass="117931">MIKNAMNLELHFQEKNLLKFGILQSFEYHWNWGRLISLCGDNSLHLWEINNTGNGKSKLEEVKSFAMESNKVKTISACCLTKDGEHLLLGTEGGNIHILEVSSFTLMDQIIYQDVVMQNVPDDFKVNPGAVEAIAVHPVNSDKFLIGYNRGLIVLWDNTNSNADQTYNATQQLESLCWHRNGEEFVSAHGDGSYIVWSRLDASHPKEPALTPYGPFPCKAIGKLDYLTSKTDNFVIFSGGMPRASYGDRHTVSIMQGNNHVVFDLTSKIVDFISITRAMENDTEDERAEYDEPHSLIILVEEELIVVDLDSPKWPLFNLPYLNSLHCSAVTCSQHITNVPDQLWQKLVDSGEAQMKHFSTREWPISGGKVTSSKSSSKDLILTGHEDGSVRFWDASGMSLHLLFKLNTSSIFQVDVHSPDSNSGEMEEEWPPFKKVGNFDPYSDDPRLAIQKISLCPLSETLVVAGTAGQTIMLQMEREERELEVPTVTVNIVEDKDSFVWKGHEAIVPRTGNIKFAPGFQPTCVMQLYPPAACTALAIHSEWQLLGAGTAHGFALFDYQQKKAVTTRCTLNPHELTGTSDTPMSRRKSLKKSLRESFRRLRNRRSERRHKTKEEASKDKKIEETHAETAPSTSAAAGEGGATASTPEHRPVERAVEARSSDDSMASMVRCIYFADTFIVNATSHNRSLWVGTNGGHVYIYTMVIPGSEKRNEEAVSCSLAKEIKLRHKAPVIAISVVDSKSKILPEALDVQHERAKAPDMSGQHTVVICSEEQLKIFTLPQLKAKWKFKITAIDGARVRRVGFINFRSRSDENYVENDVVCLTNLGDLSIYSIETLRQQMTASAIKKEDINGITSLVFTKYGQAFYLHSPSEFSRITLSARNMVEPKCEIELKEGMRPAPEEEPLDARPVGEIESSGQPYGSIDIAEGLNESAQNESRADTTLEGEITQDSIRVADHTNEDIVTEVTTATTAVTVTSTTVLVSSESTSVTATTAGGNTKNIDDNNKAVTVQSSTTVETEVREKISELKVTVHVHDDDPALSKQKGIADNTEENGHDEVLAVS</sequence>
<evidence type="ECO:0000256" key="10">
    <source>
        <dbReference type="SAM" id="MobiDB-lite"/>
    </source>
</evidence>
<feature type="region of interest" description="Disordered" evidence="10">
    <location>
        <begin position="1035"/>
        <end position="1063"/>
    </location>
</feature>
<keyword evidence="5" id="KW-0963">Cytoplasm</keyword>
<dbReference type="GO" id="GO:0005096">
    <property type="term" value="F:GTPase activator activity"/>
    <property type="evidence" value="ECO:0007669"/>
    <property type="project" value="TreeGrafter"/>
</dbReference>
<reference evidence="13" key="3">
    <citation type="submission" date="2023-05" db="EMBL/GenBank/DDBJ databases">
        <authorList>
            <person name="Smith C.H."/>
        </authorList>
    </citation>
    <scope>NUCLEOTIDE SEQUENCE</scope>
    <source>
        <strain evidence="13">CHS0354</strain>
        <tissue evidence="13">Mantle</tissue>
    </source>
</reference>
<keyword evidence="4" id="KW-0268">Exocytosis</keyword>
<protein>
    <recommendedName>
        <fullName evidence="15">Lethal giant larvae homologue 2 domain-containing protein</fullName>
    </recommendedName>
</protein>
<feature type="compositionally biased region" description="Basic and acidic residues" evidence="10">
    <location>
        <begin position="1053"/>
        <end position="1063"/>
    </location>
</feature>